<keyword evidence="6" id="KW-0808">Transferase</keyword>
<feature type="chain" id="PRO_5034870736" description="glutathione transferase" evidence="9">
    <location>
        <begin position="22"/>
        <end position="301"/>
    </location>
</feature>
<evidence type="ECO:0000256" key="3">
    <source>
        <dbReference type="ARBA" id="ARBA00011738"/>
    </source>
</evidence>
<evidence type="ECO:0000256" key="7">
    <source>
        <dbReference type="ARBA" id="ARBA00047960"/>
    </source>
</evidence>
<feature type="compositionally biased region" description="Low complexity" evidence="8">
    <location>
        <begin position="92"/>
        <end position="101"/>
    </location>
</feature>
<feature type="signal peptide" evidence="9">
    <location>
        <begin position="1"/>
        <end position="21"/>
    </location>
</feature>
<reference evidence="11" key="1">
    <citation type="submission" date="2025-08" db="UniProtKB">
        <authorList>
            <consortium name="Ensembl"/>
        </authorList>
    </citation>
    <scope>IDENTIFICATION</scope>
</reference>
<dbReference type="InterPro" id="IPR010987">
    <property type="entry name" value="Glutathione-S-Trfase_C-like"/>
</dbReference>
<evidence type="ECO:0000256" key="6">
    <source>
        <dbReference type="ARBA" id="ARBA00022679"/>
    </source>
</evidence>
<comment type="subcellular location">
    <subcellularLocation>
        <location evidence="1">Cytoplasm</location>
    </subcellularLocation>
</comment>
<accession>A0A8C9MJF5</accession>
<dbReference type="Gene3D" id="1.20.1050.10">
    <property type="match status" value="1"/>
</dbReference>
<evidence type="ECO:0000313" key="11">
    <source>
        <dbReference type="Ensembl" id="ENSSCAP00000004309.1"/>
    </source>
</evidence>
<evidence type="ECO:0000256" key="2">
    <source>
        <dbReference type="ARBA" id="ARBA00009899"/>
    </source>
</evidence>
<comment type="similarity">
    <text evidence="2">Belongs to the GST superfamily. Theta family.</text>
</comment>
<comment type="subunit">
    <text evidence="3">Homodimer.</text>
</comment>
<dbReference type="GO" id="GO:0004364">
    <property type="term" value="F:glutathione transferase activity"/>
    <property type="evidence" value="ECO:0007669"/>
    <property type="project" value="UniProtKB-EC"/>
</dbReference>
<dbReference type="GO" id="GO:0005737">
    <property type="term" value="C:cytoplasm"/>
    <property type="evidence" value="ECO:0007669"/>
    <property type="project" value="UniProtKB-SubCell"/>
</dbReference>
<dbReference type="InterPro" id="IPR036282">
    <property type="entry name" value="Glutathione-S-Trfase_C_sf"/>
</dbReference>
<evidence type="ECO:0000259" key="10">
    <source>
        <dbReference type="PROSITE" id="PS50405"/>
    </source>
</evidence>
<dbReference type="PANTHER" id="PTHR43917:SF9">
    <property type="entry name" value="GLUTATHIONE S-TRANSFERASE THETA-1"/>
    <property type="match status" value="1"/>
</dbReference>
<dbReference type="EC" id="2.5.1.18" evidence="4"/>
<feature type="compositionally biased region" description="Gly residues" evidence="8">
    <location>
        <begin position="64"/>
        <end position="77"/>
    </location>
</feature>
<dbReference type="Proteomes" id="UP000694409">
    <property type="component" value="Unassembled WGS sequence"/>
</dbReference>
<proteinExistence type="inferred from homology"/>
<dbReference type="PROSITE" id="PS50405">
    <property type="entry name" value="GST_CTER"/>
    <property type="match status" value="1"/>
</dbReference>
<keyword evidence="12" id="KW-1185">Reference proteome</keyword>
<dbReference type="CDD" id="cd03183">
    <property type="entry name" value="GST_C_Theta"/>
    <property type="match status" value="1"/>
</dbReference>
<protein>
    <recommendedName>
        <fullName evidence="4">glutathione transferase</fullName>
        <ecNumber evidence="4">2.5.1.18</ecNumber>
    </recommendedName>
</protein>
<evidence type="ECO:0000256" key="4">
    <source>
        <dbReference type="ARBA" id="ARBA00012452"/>
    </source>
</evidence>
<feature type="compositionally biased region" description="Low complexity" evidence="8">
    <location>
        <begin position="53"/>
        <end position="62"/>
    </location>
</feature>
<evidence type="ECO:0000256" key="1">
    <source>
        <dbReference type="ARBA" id="ARBA00004496"/>
    </source>
</evidence>
<dbReference type="InterPro" id="IPR004046">
    <property type="entry name" value="GST_C"/>
</dbReference>
<dbReference type="Ensembl" id="ENSSCAT00000004998.1">
    <property type="protein sequence ID" value="ENSSCAP00000004309.1"/>
    <property type="gene ID" value="ENSSCAG00000003523.1"/>
</dbReference>
<comment type="catalytic activity">
    <reaction evidence="7">
        <text>RX + glutathione = an S-substituted glutathione + a halide anion + H(+)</text>
        <dbReference type="Rhea" id="RHEA:16437"/>
        <dbReference type="ChEBI" id="CHEBI:15378"/>
        <dbReference type="ChEBI" id="CHEBI:16042"/>
        <dbReference type="ChEBI" id="CHEBI:17792"/>
        <dbReference type="ChEBI" id="CHEBI:57925"/>
        <dbReference type="ChEBI" id="CHEBI:90779"/>
        <dbReference type="EC" id="2.5.1.18"/>
    </reaction>
</comment>
<feature type="region of interest" description="Disordered" evidence="8">
    <location>
        <begin position="37"/>
        <end position="101"/>
    </location>
</feature>
<dbReference type="GO" id="GO:0006749">
    <property type="term" value="P:glutathione metabolic process"/>
    <property type="evidence" value="ECO:0007669"/>
    <property type="project" value="TreeGrafter"/>
</dbReference>
<gene>
    <name evidence="11" type="primary">LOC103817999</name>
</gene>
<dbReference type="GeneTree" id="ENSGT00940000163205"/>
<keyword evidence="5" id="KW-0963">Cytoplasm</keyword>
<evidence type="ECO:0000256" key="8">
    <source>
        <dbReference type="SAM" id="MobiDB-lite"/>
    </source>
</evidence>
<evidence type="ECO:0000313" key="12">
    <source>
        <dbReference type="Proteomes" id="UP000694409"/>
    </source>
</evidence>
<dbReference type="SUPFAM" id="SSF47616">
    <property type="entry name" value="GST C-terminal domain-like"/>
    <property type="match status" value="1"/>
</dbReference>
<reference evidence="11" key="2">
    <citation type="submission" date="2025-09" db="UniProtKB">
        <authorList>
            <consortium name="Ensembl"/>
        </authorList>
    </citation>
    <scope>IDENTIFICATION</scope>
</reference>
<keyword evidence="9" id="KW-0732">Signal</keyword>
<dbReference type="AlphaFoldDB" id="A0A8C9MJF5"/>
<feature type="domain" description="GST C-terminal" evidence="10">
    <location>
        <begin position="148"/>
        <end position="289"/>
    </location>
</feature>
<dbReference type="Pfam" id="PF00043">
    <property type="entry name" value="GST_C"/>
    <property type="match status" value="1"/>
</dbReference>
<dbReference type="InterPro" id="IPR051369">
    <property type="entry name" value="GST_Theta"/>
</dbReference>
<dbReference type="PANTHER" id="PTHR43917">
    <property type="match status" value="1"/>
</dbReference>
<evidence type="ECO:0000256" key="5">
    <source>
        <dbReference type="ARBA" id="ARBA00022490"/>
    </source>
</evidence>
<dbReference type="FunFam" id="1.20.1050.10:FF:000008">
    <property type="entry name" value="Glutathione S-transferase theta-1"/>
    <property type="match status" value="1"/>
</dbReference>
<dbReference type="InterPro" id="IPR040077">
    <property type="entry name" value="GST_C_Theta"/>
</dbReference>
<sequence length="301" mass="33070">MCLSRPLSRAVLSLSLRALTGTNQCATGCAVAEPSRDFAPQCPGPVPPVPRWGALGATAPPARGGPGGGTGRDGFNGTGQQRQRQRQRQDGAGDVPGPALAALPGALHLRPEQQHPLRVQAGAADQGIAILLYLAQKFKTPDHWYPADLQKRARVDEYLSWQHVSIRAKGIKLFLSKVLLPLITGQPLPPEKLEFAIEELNVVLKQFEEKFLQDKPFIAGSEVSLADLVALVELMQAVCADYDLFEKRPKLAEWRRRVEEAVGKQLFLEAHQEIMNVKNLTADQFAPEFLDIVKQQLLNQN</sequence>
<organism evidence="11 12">
    <name type="scientific">Serinus canaria</name>
    <name type="common">Island canary</name>
    <name type="synonym">Fringilla canaria</name>
    <dbReference type="NCBI Taxonomy" id="9135"/>
    <lineage>
        <taxon>Eukaryota</taxon>
        <taxon>Metazoa</taxon>
        <taxon>Chordata</taxon>
        <taxon>Craniata</taxon>
        <taxon>Vertebrata</taxon>
        <taxon>Euteleostomi</taxon>
        <taxon>Archelosauria</taxon>
        <taxon>Archosauria</taxon>
        <taxon>Dinosauria</taxon>
        <taxon>Saurischia</taxon>
        <taxon>Theropoda</taxon>
        <taxon>Coelurosauria</taxon>
        <taxon>Aves</taxon>
        <taxon>Neognathae</taxon>
        <taxon>Neoaves</taxon>
        <taxon>Telluraves</taxon>
        <taxon>Australaves</taxon>
        <taxon>Passeriformes</taxon>
        <taxon>Passeroidea</taxon>
        <taxon>Fringillidae</taxon>
        <taxon>Carduelinae</taxon>
        <taxon>Serinus</taxon>
    </lineage>
</organism>
<name>A0A8C9MJF5_SERCA</name>
<evidence type="ECO:0000256" key="9">
    <source>
        <dbReference type="SAM" id="SignalP"/>
    </source>
</evidence>